<evidence type="ECO:0000256" key="6">
    <source>
        <dbReference type="ARBA" id="ARBA00022989"/>
    </source>
</evidence>
<feature type="transmembrane region" description="Helical" evidence="9">
    <location>
        <begin position="210"/>
        <end position="228"/>
    </location>
</feature>
<organism evidence="12 13">
    <name type="scientific">Clostridium acidisoli DSM 12555</name>
    <dbReference type="NCBI Taxonomy" id="1121291"/>
    <lineage>
        <taxon>Bacteria</taxon>
        <taxon>Bacillati</taxon>
        <taxon>Bacillota</taxon>
        <taxon>Clostridia</taxon>
        <taxon>Eubacteriales</taxon>
        <taxon>Clostridiaceae</taxon>
        <taxon>Clostridium</taxon>
    </lineage>
</organism>
<dbReference type="Pfam" id="PF13231">
    <property type="entry name" value="PMT_2"/>
    <property type="match status" value="1"/>
</dbReference>
<dbReference type="RefSeq" id="WP_084116268.1">
    <property type="nucleotide sequence ID" value="NZ_FWXH01000009.1"/>
</dbReference>
<dbReference type="Proteomes" id="UP000192468">
    <property type="component" value="Unassembled WGS sequence"/>
</dbReference>
<keyword evidence="3 12" id="KW-0328">Glycosyltransferase</keyword>
<dbReference type="InterPro" id="IPR038731">
    <property type="entry name" value="RgtA/B/C-like"/>
</dbReference>
<dbReference type="OrthoDB" id="9810398at2"/>
<dbReference type="EMBL" id="FWXH01000009">
    <property type="protein sequence ID" value="SMC25424.1"/>
    <property type="molecule type" value="Genomic_DNA"/>
</dbReference>
<feature type="transmembrane region" description="Helical" evidence="9">
    <location>
        <begin position="12"/>
        <end position="30"/>
    </location>
</feature>
<feature type="transmembrane region" description="Helical" evidence="9">
    <location>
        <begin position="112"/>
        <end position="133"/>
    </location>
</feature>
<evidence type="ECO:0000256" key="1">
    <source>
        <dbReference type="ARBA" id="ARBA00004651"/>
    </source>
</evidence>
<feature type="region of interest" description="Disordered" evidence="8">
    <location>
        <begin position="261"/>
        <end position="318"/>
    </location>
</feature>
<evidence type="ECO:0000256" key="9">
    <source>
        <dbReference type="SAM" id="Phobius"/>
    </source>
</evidence>
<evidence type="ECO:0000256" key="3">
    <source>
        <dbReference type="ARBA" id="ARBA00022676"/>
    </source>
</evidence>
<dbReference type="GO" id="GO:0009103">
    <property type="term" value="P:lipopolysaccharide biosynthetic process"/>
    <property type="evidence" value="ECO:0007669"/>
    <property type="project" value="UniProtKB-ARBA"/>
</dbReference>
<dbReference type="GO" id="GO:0016763">
    <property type="term" value="F:pentosyltransferase activity"/>
    <property type="evidence" value="ECO:0007669"/>
    <property type="project" value="TreeGrafter"/>
</dbReference>
<proteinExistence type="predicted"/>
<evidence type="ECO:0000313" key="12">
    <source>
        <dbReference type="EMBL" id="SMC25424.1"/>
    </source>
</evidence>
<feature type="domain" description="Glycosyltransferase RgtA/B/C/D-like" evidence="10">
    <location>
        <begin position="66"/>
        <end position="224"/>
    </location>
</feature>
<feature type="region of interest" description="Disordered" evidence="8">
    <location>
        <begin position="679"/>
        <end position="700"/>
    </location>
</feature>
<evidence type="ECO:0000256" key="7">
    <source>
        <dbReference type="ARBA" id="ARBA00023136"/>
    </source>
</evidence>
<feature type="compositionally biased region" description="Low complexity" evidence="8">
    <location>
        <begin position="538"/>
        <end position="568"/>
    </location>
</feature>
<feature type="region of interest" description="Disordered" evidence="8">
    <location>
        <begin position="538"/>
        <end position="572"/>
    </location>
</feature>
<dbReference type="Pfam" id="PF24878">
    <property type="entry name" value="YkcB_C"/>
    <property type="match status" value="1"/>
</dbReference>
<evidence type="ECO:0000256" key="2">
    <source>
        <dbReference type="ARBA" id="ARBA00022475"/>
    </source>
</evidence>
<dbReference type="GO" id="GO:0005886">
    <property type="term" value="C:plasma membrane"/>
    <property type="evidence" value="ECO:0007669"/>
    <property type="project" value="UniProtKB-SubCell"/>
</dbReference>
<comment type="subcellular location">
    <subcellularLocation>
        <location evidence="1">Cell membrane</location>
        <topology evidence="1">Multi-pass membrane protein</topology>
    </subcellularLocation>
</comment>
<evidence type="ECO:0000259" key="10">
    <source>
        <dbReference type="Pfam" id="PF13231"/>
    </source>
</evidence>
<evidence type="ECO:0000256" key="4">
    <source>
        <dbReference type="ARBA" id="ARBA00022679"/>
    </source>
</evidence>
<keyword evidence="5 9" id="KW-0812">Transmembrane</keyword>
<evidence type="ECO:0000256" key="5">
    <source>
        <dbReference type="ARBA" id="ARBA00022692"/>
    </source>
</evidence>
<keyword evidence="2" id="KW-1003">Cell membrane</keyword>
<dbReference type="PANTHER" id="PTHR33908">
    <property type="entry name" value="MANNOSYLTRANSFERASE YKCB-RELATED"/>
    <property type="match status" value="1"/>
</dbReference>
<keyword evidence="6 9" id="KW-1133">Transmembrane helix</keyword>
<feature type="domain" description="Putative mannosyltransferase YkcA/B-like C-terminal" evidence="11">
    <location>
        <begin position="579"/>
        <end position="665"/>
    </location>
</feature>
<keyword evidence="4 12" id="KW-0808">Transferase</keyword>
<feature type="transmembrane region" description="Helical" evidence="9">
    <location>
        <begin position="377"/>
        <end position="393"/>
    </location>
</feature>
<dbReference type="InterPro" id="IPR050297">
    <property type="entry name" value="LipidA_mod_glycosyltrf_83"/>
</dbReference>
<feature type="transmembrane region" description="Helical" evidence="9">
    <location>
        <begin position="432"/>
        <end position="454"/>
    </location>
</feature>
<evidence type="ECO:0000313" key="13">
    <source>
        <dbReference type="Proteomes" id="UP000192468"/>
    </source>
</evidence>
<name>A0A1W1XNG7_9CLOT</name>
<protein>
    <submittedName>
        <fullName evidence="12">Dolichyl-phosphate-mannose-protein mannosyltransferase</fullName>
    </submittedName>
</protein>
<reference evidence="12 13" key="1">
    <citation type="submission" date="2017-04" db="EMBL/GenBank/DDBJ databases">
        <authorList>
            <person name="Afonso C.L."/>
            <person name="Miller P.J."/>
            <person name="Scott M.A."/>
            <person name="Spackman E."/>
            <person name="Goraichik I."/>
            <person name="Dimitrov K.M."/>
            <person name="Suarez D.L."/>
            <person name="Swayne D.E."/>
        </authorList>
    </citation>
    <scope>NUCLEOTIDE SEQUENCE [LARGE SCALE GENOMIC DNA]</scope>
    <source>
        <strain evidence="12 13">DSM 12555</strain>
    </source>
</reference>
<feature type="transmembrane region" description="Helical" evidence="9">
    <location>
        <begin position="497"/>
        <end position="518"/>
    </location>
</feature>
<evidence type="ECO:0000256" key="8">
    <source>
        <dbReference type="SAM" id="MobiDB-lite"/>
    </source>
</evidence>
<dbReference type="InterPro" id="IPR056785">
    <property type="entry name" value="YkcA/B-like_C"/>
</dbReference>
<feature type="transmembrane region" description="Helical" evidence="9">
    <location>
        <begin position="405"/>
        <end position="425"/>
    </location>
</feature>
<sequence>MRKFKLTKENIALLIIVILSAILNFVNLSIEGYGNSYYASAVKSMTMSFKNFFFVSFDPSSFVTIDKPPLGFWLQAISAKIFGFSGVSIILPSALSGIISVILLYKIVKRAFGSLAGLLSAFFLAITPVFVAVSRNNTIDNILIMFLLFALWALTIAAEKGKFKYIILTLALVGVGFNVKMLQAYLVVPAIYLTYLLSTATAFKKRIVHLIAGTLVLIVVSLSWAVVVDLVPASSRPYIDSSTNNTVTELILGHNGTERLSFGSSQKGQGGAPKDGNGEVPSGKMKGNPPSDTRLSGMPSGNMPSGGGKMNGGGGNSSGLQGSFGGQVTASFARLFSKNILSDQIVWFIPLAILGFIAAALKEKLRFKLDNTRKQSLVMWFFWFLPEFIYFSFNTGTFHSYYLTMLAPPTAALAGIGLTAMWALYKEGGLKAWLLPAALILNGAVDLLMLYYFISYSSVVKVLIVLVALFSILSSLILALLNVSGSSLDNLNLKKKLISLAVVGIILTPFVGSSTVLFTSVGNSFPAAGLELLSSSGSSEGGPKMSSSSASNSGVASKNSSNKTSMGMPNGGGNSNTKLISFLEENKTSKQKYLLVVSNSNSAADIIVSTGESVMSLGGFLGSDKILTLSQFKDLVKNGEIRYVMSGGIGGGGNSDSDIMTWVKKTGKLVSASKYSDINTDKSSSNKGLGNKIFNGNPGAQSQQLYDLKAYTDSFNK</sequence>
<evidence type="ECO:0000259" key="11">
    <source>
        <dbReference type="Pfam" id="PF24878"/>
    </source>
</evidence>
<accession>A0A1W1XNG7</accession>
<feature type="compositionally biased region" description="Polar residues" evidence="8">
    <location>
        <begin position="679"/>
        <end position="688"/>
    </location>
</feature>
<feature type="transmembrane region" description="Helical" evidence="9">
    <location>
        <begin position="460"/>
        <end position="485"/>
    </location>
</feature>
<keyword evidence="13" id="KW-1185">Reference proteome</keyword>
<dbReference type="PANTHER" id="PTHR33908:SF3">
    <property type="entry name" value="UNDECAPRENYL PHOSPHATE-ALPHA-4-AMINO-4-DEOXY-L-ARABINOSE ARABINOSYL TRANSFERASE"/>
    <property type="match status" value="1"/>
</dbReference>
<dbReference type="STRING" id="1121291.SAMN02745134_02441"/>
<dbReference type="AlphaFoldDB" id="A0A1W1XNG7"/>
<feature type="transmembrane region" description="Helical" evidence="9">
    <location>
        <begin position="163"/>
        <end position="179"/>
    </location>
</feature>
<gene>
    <name evidence="12" type="ORF">SAMN02745134_02441</name>
</gene>
<dbReference type="GO" id="GO:0010041">
    <property type="term" value="P:response to iron(III) ion"/>
    <property type="evidence" value="ECO:0007669"/>
    <property type="project" value="TreeGrafter"/>
</dbReference>
<feature type="transmembrane region" description="Helical" evidence="9">
    <location>
        <begin position="345"/>
        <end position="365"/>
    </location>
</feature>
<feature type="transmembrane region" description="Helical" evidence="9">
    <location>
        <begin position="139"/>
        <end position="156"/>
    </location>
</feature>
<keyword evidence="7 9" id="KW-0472">Membrane</keyword>
<feature type="transmembrane region" description="Helical" evidence="9">
    <location>
        <begin position="81"/>
        <end position="105"/>
    </location>
</feature>
<feature type="compositionally biased region" description="Gly residues" evidence="8">
    <location>
        <begin position="304"/>
        <end position="318"/>
    </location>
</feature>